<evidence type="ECO:0000313" key="9">
    <source>
        <dbReference type="EMBL" id="AFV10366.1"/>
    </source>
</evidence>
<evidence type="ECO:0000256" key="4">
    <source>
        <dbReference type="ARBA" id="ARBA00022723"/>
    </source>
</evidence>
<evidence type="ECO:0000256" key="7">
    <source>
        <dbReference type="SAM" id="Phobius"/>
    </source>
</evidence>
<dbReference type="Proteomes" id="UP000000467">
    <property type="component" value="Chromosome"/>
</dbReference>
<keyword evidence="6" id="KW-0408">Iron</keyword>
<accession>K4LBU8</accession>
<keyword evidence="7" id="KW-1133">Transmembrane helix</keyword>
<keyword evidence="2" id="KW-0813">Transport</keyword>
<dbReference type="EMBL" id="CP003732">
    <property type="protein sequence ID" value="AFV10366.1"/>
    <property type="molecule type" value="Genomic_DNA"/>
</dbReference>
<keyword evidence="4" id="KW-0479">Metal-binding</keyword>
<dbReference type="InterPro" id="IPR036280">
    <property type="entry name" value="Multihaem_cyt_sf"/>
</dbReference>
<feature type="domain" description="Tetrahaem cytochrome" evidence="8">
    <location>
        <begin position="74"/>
        <end position="169"/>
    </location>
</feature>
<dbReference type="KEGG" id="tpz:Tph_c01180"/>
<dbReference type="Gene3D" id="1.10.1130.10">
    <property type="entry name" value="Flavocytochrome C3, Chain A"/>
    <property type="match status" value="1"/>
</dbReference>
<keyword evidence="3" id="KW-0349">Heme</keyword>
<evidence type="ECO:0000256" key="3">
    <source>
        <dbReference type="ARBA" id="ARBA00022617"/>
    </source>
</evidence>
<evidence type="ECO:0000256" key="5">
    <source>
        <dbReference type="ARBA" id="ARBA00022982"/>
    </source>
</evidence>
<evidence type="ECO:0000256" key="6">
    <source>
        <dbReference type="ARBA" id="ARBA00023004"/>
    </source>
</evidence>
<sequence length="184" mass="20871">MAVEVKNSESQAKKRAFLTPKRILIVVGVVLALGVVGAIALNQLSKNPAFCGTCHIIKPYYESWKNSNLLANKHAAQGVECLDCHHKSYLEKAQEGINYITGNYSEPLEKLTFTREQCLECHEEDYEQAVAATEFEESNPHDSHMGEIECTQCHQMHDKSKVMCSQCHTFSWFEELDDSWEIES</sequence>
<feature type="transmembrane region" description="Helical" evidence="7">
    <location>
        <begin position="23"/>
        <end position="41"/>
    </location>
</feature>
<evidence type="ECO:0000256" key="2">
    <source>
        <dbReference type="ARBA" id="ARBA00022448"/>
    </source>
</evidence>
<dbReference type="HOGENOM" id="CLU_107073_0_0_9"/>
<dbReference type="Pfam" id="PF14537">
    <property type="entry name" value="Cytochrom_c3_2"/>
    <property type="match status" value="1"/>
</dbReference>
<keyword evidence="5" id="KW-0249">Electron transport</keyword>
<dbReference type="GO" id="GO:0030313">
    <property type="term" value="C:cell envelope"/>
    <property type="evidence" value="ECO:0007669"/>
    <property type="project" value="UniProtKB-SubCell"/>
</dbReference>
<evidence type="ECO:0000256" key="1">
    <source>
        <dbReference type="ARBA" id="ARBA00004196"/>
    </source>
</evidence>
<evidence type="ECO:0000313" key="10">
    <source>
        <dbReference type="Proteomes" id="UP000000467"/>
    </source>
</evidence>
<dbReference type="GO" id="GO:0046872">
    <property type="term" value="F:metal ion binding"/>
    <property type="evidence" value="ECO:0007669"/>
    <property type="project" value="UniProtKB-KW"/>
</dbReference>
<comment type="subcellular location">
    <subcellularLocation>
        <location evidence="1">Cell envelope</location>
    </subcellularLocation>
</comment>
<dbReference type="InterPro" id="IPR012286">
    <property type="entry name" value="Tetrahaem_cytochrome"/>
</dbReference>
<dbReference type="AlphaFoldDB" id="K4LBU8"/>
<evidence type="ECO:0000259" key="8">
    <source>
        <dbReference type="Pfam" id="PF14537"/>
    </source>
</evidence>
<dbReference type="STRING" id="1089553.Tph_c01180"/>
<keyword evidence="7" id="KW-0812">Transmembrane</keyword>
<gene>
    <name evidence="9" type="ordered locus">Tph_c01180</name>
</gene>
<name>K4LBU8_THEPS</name>
<dbReference type="SUPFAM" id="SSF48695">
    <property type="entry name" value="Multiheme cytochromes"/>
    <property type="match status" value="1"/>
</dbReference>
<dbReference type="eggNOG" id="COG3005">
    <property type="taxonomic scope" value="Bacteria"/>
</dbReference>
<organism evidence="9 10">
    <name type="scientific">Thermacetogenium phaeum (strain ATCC BAA-254 / DSM 26808 / PB)</name>
    <dbReference type="NCBI Taxonomy" id="1089553"/>
    <lineage>
        <taxon>Bacteria</taxon>
        <taxon>Bacillati</taxon>
        <taxon>Bacillota</taxon>
        <taxon>Clostridia</taxon>
        <taxon>Thermoanaerobacterales</taxon>
        <taxon>Thermoanaerobacteraceae</taxon>
        <taxon>Thermacetogenium</taxon>
    </lineage>
</organism>
<reference evidence="9 10" key="1">
    <citation type="journal article" date="2012" name="BMC Genomics">
        <title>Genome-guided analysis of physiological and morphological traits of the fermentative acetate oxidizer Thermacetogenium phaeum.</title>
        <authorList>
            <person name="Oehler D."/>
            <person name="Poehlein A."/>
            <person name="Leimbach A."/>
            <person name="Muller N."/>
            <person name="Daniel R."/>
            <person name="Gottschalk G."/>
            <person name="Schink B."/>
        </authorList>
    </citation>
    <scope>NUCLEOTIDE SEQUENCE [LARGE SCALE GENOMIC DNA]</scope>
    <source>
        <strain evidence="10">ATCC BAA-254 / DSM 26808 / PB</strain>
    </source>
</reference>
<keyword evidence="10" id="KW-1185">Reference proteome</keyword>
<proteinExistence type="predicted"/>
<keyword evidence="7" id="KW-0472">Membrane</keyword>
<protein>
    <submittedName>
        <fullName evidence="9">Fumarate reductase, NapC/NirT cytochrome c subunit</fullName>
    </submittedName>
</protein>